<name>A0A432XY04_9GAMM</name>
<dbReference type="GO" id="GO:0010628">
    <property type="term" value="P:positive regulation of gene expression"/>
    <property type="evidence" value="ECO:0007669"/>
    <property type="project" value="TreeGrafter"/>
</dbReference>
<dbReference type="Pfam" id="PF03466">
    <property type="entry name" value="LysR_substrate"/>
    <property type="match status" value="1"/>
</dbReference>
<evidence type="ECO:0000256" key="4">
    <source>
        <dbReference type="ARBA" id="ARBA00023163"/>
    </source>
</evidence>
<evidence type="ECO:0000256" key="2">
    <source>
        <dbReference type="ARBA" id="ARBA00023015"/>
    </source>
</evidence>
<dbReference type="SUPFAM" id="SSF53850">
    <property type="entry name" value="Periplasmic binding protein-like II"/>
    <property type="match status" value="1"/>
</dbReference>
<dbReference type="InterPro" id="IPR005119">
    <property type="entry name" value="LysR_subst-bd"/>
</dbReference>
<comment type="similarity">
    <text evidence="1">Belongs to the LysR transcriptional regulatory family.</text>
</comment>
<keyword evidence="3" id="KW-0238">DNA-binding</keyword>
<proteinExistence type="inferred from homology"/>
<dbReference type="RefSeq" id="WP_126773578.1">
    <property type="nucleotide sequence ID" value="NZ_PIPX01000002.1"/>
</dbReference>
<evidence type="ECO:0000313" key="7">
    <source>
        <dbReference type="Proteomes" id="UP000287649"/>
    </source>
</evidence>
<dbReference type="PANTHER" id="PTHR30427:SF1">
    <property type="entry name" value="TRANSCRIPTIONAL ACTIVATOR PROTEIN LYSR"/>
    <property type="match status" value="1"/>
</dbReference>
<evidence type="ECO:0000313" key="6">
    <source>
        <dbReference type="EMBL" id="RUO53645.1"/>
    </source>
</evidence>
<dbReference type="GO" id="GO:0009089">
    <property type="term" value="P:lysine biosynthetic process via diaminopimelate"/>
    <property type="evidence" value="ECO:0007669"/>
    <property type="project" value="TreeGrafter"/>
</dbReference>
<gene>
    <name evidence="6" type="ORF">CWI70_10740</name>
</gene>
<organism evidence="6 7">
    <name type="scientific">Pseudidiomarina homiensis</name>
    <dbReference type="NCBI Taxonomy" id="364198"/>
    <lineage>
        <taxon>Bacteria</taxon>
        <taxon>Pseudomonadati</taxon>
        <taxon>Pseudomonadota</taxon>
        <taxon>Gammaproteobacteria</taxon>
        <taxon>Alteromonadales</taxon>
        <taxon>Idiomarinaceae</taxon>
        <taxon>Pseudidiomarina</taxon>
    </lineage>
</organism>
<keyword evidence="7" id="KW-1185">Reference proteome</keyword>
<keyword evidence="4" id="KW-0804">Transcription</keyword>
<dbReference type="Pfam" id="PF00126">
    <property type="entry name" value="HTH_1"/>
    <property type="match status" value="1"/>
</dbReference>
<dbReference type="PROSITE" id="PS50931">
    <property type="entry name" value="HTH_LYSR"/>
    <property type="match status" value="1"/>
</dbReference>
<dbReference type="InterPro" id="IPR000847">
    <property type="entry name" value="LysR_HTH_N"/>
</dbReference>
<dbReference type="GO" id="GO:0003700">
    <property type="term" value="F:DNA-binding transcription factor activity"/>
    <property type="evidence" value="ECO:0007669"/>
    <property type="project" value="InterPro"/>
</dbReference>
<dbReference type="Gene3D" id="1.10.10.10">
    <property type="entry name" value="Winged helix-like DNA-binding domain superfamily/Winged helix DNA-binding domain"/>
    <property type="match status" value="1"/>
</dbReference>
<dbReference type="AlphaFoldDB" id="A0A432XY04"/>
<comment type="caution">
    <text evidence="6">The sequence shown here is derived from an EMBL/GenBank/DDBJ whole genome shotgun (WGS) entry which is preliminary data.</text>
</comment>
<accession>A0A432XY04</accession>
<dbReference type="Proteomes" id="UP000287649">
    <property type="component" value="Unassembled WGS sequence"/>
</dbReference>
<evidence type="ECO:0000256" key="1">
    <source>
        <dbReference type="ARBA" id="ARBA00009437"/>
    </source>
</evidence>
<dbReference type="PANTHER" id="PTHR30427">
    <property type="entry name" value="TRANSCRIPTIONAL ACTIVATOR PROTEIN LYSR"/>
    <property type="match status" value="1"/>
</dbReference>
<protein>
    <submittedName>
        <fullName evidence="6">LysR family transcriptional regulator</fullName>
    </submittedName>
</protein>
<dbReference type="GO" id="GO:0043565">
    <property type="term" value="F:sequence-specific DNA binding"/>
    <property type="evidence" value="ECO:0007669"/>
    <property type="project" value="TreeGrafter"/>
</dbReference>
<dbReference type="InterPro" id="IPR036390">
    <property type="entry name" value="WH_DNA-bd_sf"/>
</dbReference>
<dbReference type="SUPFAM" id="SSF46785">
    <property type="entry name" value="Winged helix' DNA-binding domain"/>
    <property type="match status" value="1"/>
</dbReference>
<reference evidence="7" key="1">
    <citation type="journal article" date="2018" name="Front. Microbiol.">
        <title>Genome-Based Analysis Reveals the Taxonomy and Diversity of the Family Idiomarinaceae.</title>
        <authorList>
            <person name="Liu Y."/>
            <person name="Lai Q."/>
            <person name="Shao Z."/>
        </authorList>
    </citation>
    <scope>NUCLEOTIDE SEQUENCE [LARGE SCALE GENOMIC DNA]</scope>
    <source>
        <strain evidence="7">PO-M2</strain>
    </source>
</reference>
<evidence type="ECO:0000256" key="3">
    <source>
        <dbReference type="ARBA" id="ARBA00023125"/>
    </source>
</evidence>
<dbReference type="PRINTS" id="PR00039">
    <property type="entry name" value="HTHLYSR"/>
</dbReference>
<dbReference type="InterPro" id="IPR036388">
    <property type="entry name" value="WH-like_DNA-bd_sf"/>
</dbReference>
<dbReference type="OrthoDB" id="6624490at2"/>
<dbReference type="Gene3D" id="3.40.190.290">
    <property type="match status" value="1"/>
</dbReference>
<keyword evidence="2" id="KW-0805">Transcription regulation</keyword>
<feature type="domain" description="HTH lysR-type" evidence="5">
    <location>
        <begin position="1"/>
        <end position="58"/>
    </location>
</feature>
<dbReference type="EMBL" id="PIPX01000002">
    <property type="protein sequence ID" value="RUO53645.1"/>
    <property type="molecule type" value="Genomic_DNA"/>
</dbReference>
<sequence length="300" mass="33108">MRLRHIEVFHAIYTTGSVSQAAQILHISQPAVSKSLAHAEQQLGFALFTRANNKLIPTSEAQALFPEVEQLYRQLHSVKTLADNIQRHDEGLLDIAITPALGFDVIPQAIARFSQRYPKVAFRIQTIHNDEAMQALVERQCELALLFASPNFPGVESQDLADTAIVLVYPRQLLTASPQRIKLAELADYPLIGIGDSGPVGQLIWQQLQGLGIQPQSQLQVDTYYVAARLVAKGLGVCPLDNLTALGNPDPALGVAQLQPELRVPIRALHLKSRPLSQLSQQFLQEVRTCIDNTRPNTKV</sequence>
<evidence type="ECO:0000259" key="5">
    <source>
        <dbReference type="PROSITE" id="PS50931"/>
    </source>
</evidence>